<feature type="region of interest" description="Disordered" evidence="1">
    <location>
        <begin position="117"/>
        <end position="140"/>
    </location>
</feature>
<dbReference type="EMBL" id="MU855346">
    <property type="protein sequence ID" value="KAK3905806.1"/>
    <property type="molecule type" value="Genomic_DNA"/>
</dbReference>
<reference evidence="2" key="2">
    <citation type="submission" date="2023-05" db="EMBL/GenBank/DDBJ databases">
        <authorList>
            <consortium name="Lawrence Berkeley National Laboratory"/>
            <person name="Steindorff A."/>
            <person name="Hensen N."/>
            <person name="Bonometti L."/>
            <person name="Westerberg I."/>
            <person name="Brannstrom I.O."/>
            <person name="Guillou S."/>
            <person name="Cros-Aarteil S."/>
            <person name="Calhoun S."/>
            <person name="Haridas S."/>
            <person name="Kuo A."/>
            <person name="Mondo S."/>
            <person name="Pangilinan J."/>
            <person name="Riley R."/>
            <person name="Labutti K."/>
            <person name="Andreopoulos B."/>
            <person name="Lipzen A."/>
            <person name="Chen C."/>
            <person name="Yanf M."/>
            <person name="Daum C."/>
            <person name="Ng V."/>
            <person name="Clum A."/>
            <person name="Ohm R."/>
            <person name="Martin F."/>
            <person name="Silar P."/>
            <person name="Natvig D."/>
            <person name="Lalanne C."/>
            <person name="Gautier V."/>
            <person name="Ament-Velasquez S.L."/>
            <person name="Kruys A."/>
            <person name="Hutchinson M.I."/>
            <person name="Powell A.J."/>
            <person name="Barry K."/>
            <person name="Miller A.N."/>
            <person name="Grigoriev I.V."/>
            <person name="Debuchy R."/>
            <person name="Gladieux P."/>
            <person name="Thoren M.H."/>
            <person name="Johannesson H."/>
        </authorList>
    </citation>
    <scope>NUCLEOTIDE SEQUENCE</scope>
    <source>
        <strain evidence="2">CBS 103.79</strain>
    </source>
</reference>
<comment type="caution">
    <text evidence="2">The sequence shown here is derived from an EMBL/GenBank/DDBJ whole genome shotgun (WGS) entry which is preliminary data.</text>
</comment>
<reference evidence="2" key="1">
    <citation type="journal article" date="2023" name="Mol. Phylogenet. Evol.">
        <title>Genome-scale phylogeny and comparative genomics of the fungal order Sordariales.</title>
        <authorList>
            <person name="Hensen N."/>
            <person name="Bonometti L."/>
            <person name="Westerberg I."/>
            <person name="Brannstrom I.O."/>
            <person name="Guillou S."/>
            <person name="Cros-Aarteil S."/>
            <person name="Calhoun S."/>
            <person name="Haridas S."/>
            <person name="Kuo A."/>
            <person name="Mondo S."/>
            <person name="Pangilinan J."/>
            <person name="Riley R."/>
            <person name="LaButti K."/>
            <person name="Andreopoulos B."/>
            <person name="Lipzen A."/>
            <person name="Chen C."/>
            <person name="Yan M."/>
            <person name="Daum C."/>
            <person name="Ng V."/>
            <person name="Clum A."/>
            <person name="Steindorff A."/>
            <person name="Ohm R.A."/>
            <person name="Martin F."/>
            <person name="Silar P."/>
            <person name="Natvig D.O."/>
            <person name="Lalanne C."/>
            <person name="Gautier V."/>
            <person name="Ament-Velasquez S.L."/>
            <person name="Kruys A."/>
            <person name="Hutchinson M.I."/>
            <person name="Powell A.J."/>
            <person name="Barry K."/>
            <person name="Miller A.N."/>
            <person name="Grigoriev I.V."/>
            <person name="Debuchy R."/>
            <person name="Gladieux P."/>
            <person name="Hiltunen Thoren M."/>
            <person name="Johannesson H."/>
        </authorList>
    </citation>
    <scope>NUCLEOTIDE SEQUENCE</scope>
    <source>
        <strain evidence="2">CBS 103.79</strain>
    </source>
</reference>
<name>A0AAN6MRK9_9PEZI</name>
<dbReference type="AlphaFoldDB" id="A0AAN6MRK9"/>
<dbReference type="Proteomes" id="UP001303889">
    <property type="component" value="Unassembled WGS sequence"/>
</dbReference>
<evidence type="ECO:0000313" key="3">
    <source>
        <dbReference type="Proteomes" id="UP001303889"/>
    </source>
</evidence>
<protein>
    <submittedName>
        <fullName evidence="2">Uncharacterized protein</fullName>
    </submittedName>
</protein>
<keyword evidence="3" id="KW-1185">Reference proteome</keyword>
<accession>A0AAN6MRK9</accession>
<evidence type="ECO:0000256" key="1">
    <source>
        <dbReference type="SAM" id="MobiDB-lite"/>
    </source>
</evidence>
<proteinExistence type="predicted"/>
<gene>
    <name evidence="2" type="ORF">C8A05DRAFT_12427</name>
</gene>
<sequence>MNLGTSTTETTLRKLLTQQKPRVCCTMRQSIATVRVNWPTVKIDFWTDFELDNLNQCYGKTLDSSLSVLTQDCPDAGQELTGWGIHSAKDTNGLIAWTHKLLNMTLQYGEMPKERTTLHSHRSVAGGPAPSDDQCLPRKDDARHGPLRQLASLCRKAKTPYGYIQTNEDLAVCHFSMADGQERVSVKIMVVEWSNYGTEELTTDLALWWLSMMAISPAQAQGNAVADGSALVDTNKWNAMNPENHSSNVGQSMELPASGGDRLFPGGHNRIPLPVSQVPLPVNQAPLPVNQVPFLDYQMLLPGSQLPFPENQVLLPDNQIPSSSGQMPLLREQTAVSLGNRLHTHAWLGHKNIIDLSINDIPAPNFWNHANLDLDAYMNSSPSSSEGVIPSHCRR</sequence>
<evidence type="ECO:0000313" key="2">
    <source>
        <dbReference type="EMBL" id="KAK3905806.1"/>
    </source>
</evidence>
<organism evidence="2 3">
    <name type="scientific">Staphylotrichum tortipilum</name>
    <dbReference type="NCBI Taxonomy" id="2831512"/>
    <lineage>
        <taxon>Eukaryota</taxon>
        <taxon>Fungi</taxon>
        <taxon>Dikarya</taxon>
        <taxon>Ascomycota</taxon>
        <taxon>Pezizomycotina</taxon>
        <taxon>Sordariomycetes</taxon>
        <taxon>Sordariomycetidae</taxon>
        <taxon>Sordariales</taxon>
        <taxon>Chaetomiaceae</taxon>
        <taxon>Staphylotrichum</taxon>
    </lineage>
</organism>